<accession>A0A4S8LSP5</accession>
<dbReference type="PANTHER" id="PTHR46481:SF10">
    <property type="entry name" value="ZINC FINGER BED DOMAIN-CONTAINING PROTEIN 39"/>
    <property type="match status" value="1"/>
</dbReference>
<keyword evidence="4" id="KW-0862">Zinc</keyword>
<evidence type="ECO:0000313" key="6">
    <source>
        <dbReference type="EMBL" id="THU92517.1"/>
    </source>
</evidence>
<organism evidence="6 7">
    <name type="scientific">Dendrothele bispora (strain CBS 962.96)</name>
    <dbReference type="NCBI Taxonomy" id="1314807"/>
    <lineage>
        <taxon>Eukaryota</taxon>
        <taxon>Fungi</taxon>
        <taxon>Dikarya</taxon>
        <taxon>Basidiomycota</taxon>
        <taxon>Agaricomycotina</taxon>
        <taxon>Agaricomycetes</taxon>
        <taxon>Agaricomycetidae</taxon>
        <taxon>Agaricales</taxon>
        <taxon>Agaricales incertae sedis</taxon>
        <taxon>Dendrothele</taxon>
    </lineage>
</organism>
<proteinExistence type="predicted"/>
<dbReference type="PANTHER" id="PTHR46481">
    <property type="entry name" value="ZINC FINGER BED DOMAIN-CONTAINING PROTEIN 4"/>
    <property type="match status" value="1"/>
</dbReference>
<keyword evidence="5" id="KW-0539">Nucleus</keyword>
<evidence type="ECO:0000256" key="5">
    <source>
        <dbReference type="ARBA" id="ARBA00023242"/>
    </source>
</evidence>
<comment type="subcellular location">
    <subcellularLocation>
        <location evidence="1">Nucleus</location>
    </subcellularLocation>
</comment>
<feature type="non-terminal residue" evidence="6">
    <location>
        <position position="1"/>
    </location>
</feature>
<dbReference type="GO" id="GO:0008270">
    <property type="term" value="F:zinc ion binding"/>
    <property type="evidence" value="ECO:0007669"/>
    <property type="project" value="UniProtKB-KW"/>
</dbReference>
<dbReference type="GO" id="GO:0005634">
    <property type="term" value="C:nucleus"/>
    <property type="evidence" value="ECO:0007669"/>
    <property type="project" value="UniProtKB-SubCell"/>
</dbReference>
<evidence type="ECO:0000256" key="4">
    <source>
        <dbReference type="ARBA" id="ARBA00022833"/>
    </source>
</evidence>
<reference evidence="6 7" key="1">
    <citation type="journal article" date="2019" name="Nat. Ecol. Evol.">
        <title>Megaphylogeny resolves global patterns of mushroom evolution.</title>
        <authorList>
            <person name="Varga T."/>
            <person name="Krizsan K."/>
            <person name="Foldi C."/>
            <person name="Dima B."/>
            <person name="Sanchez-Garcia M."/>
            <person name="Sanchez-Ramirez S."/>
            <person name="Szollosi G.J."/>
            <person name="Szarkandi J.G."/>
            <person name="Papp V."/>
            <person name="Albert L."/>
            <person name="Andreopoulos W."/>
            <person name="Angelini C."/>
            <person name="Antonin V."/>
            <person name="Barry K.W."/>
            <person name="Bougher N.L."/>
            <person name="Buchanan P."/>
            <person name="Buyck B."/>
            <person name="Bense V."/>
            <person name="Catcheside P."/>
            <person name="Chovatia M."/>
            <person name="Cooper J."/>
            <person name="Damon W."/>
            <person name="Desjardin D."/>
            <person name="Finy P."/>
            <person name="Geml J."/>
            <person name="Haridas S."/>
            <person name="Hughes K."/>
            <person name="Justo A."/>
            <person name="Karasinski D."/>
            <person name="Kautmanova I."/>
            <person name="Kiss B."/>
            <person name="Kocsube S."/>
            <person name="Kotiranta H."/>
            <person name="LaButti K.M."/>
            <person name="Lechner B.E."/>
            <person name="Liimatainen K."/>
            <person name="Lipzen A."/>
            <person name="Lukacs Z."/>
            <person name="Mihaltcheva S."/>
            <person name="Morgado L.N."/>
            <person name="Niskanen T."/>
            <person name="Noordeloos M.E."/>
            <person name="Ohm R.A."/>
            <person name="Ortiz-Santana B."/>
            <person name="Ovrebo C."/>
            <person name="Racz N."/>
            <person name="Riley R."/>
            <person name="Savchenko A."/>
            <person name="Shiryaev A."/>
            <person name="Soop K."/>
            <person name="Spirin V."/>
            <person name="Szebenyi C."/>
            <person name="Tomsovsky M."/>
            <person name="Tulloss R.E."/>
            <person name="Uehling J."/>
            <person name="Grigoriev I.V."/>
            <person name="Vagvolgyi C."/>
            <person name="Papp T."/>
            <person name="Martin F.M."/>
            <person name="Miettinen O."/>
            <person name="Hibbett D.S."/>
            <person name="Nagy L.G."/>
        </authorList>
    </citation>
    <scope>NUCLEOTIDE SEQUENCE [LARGE SCALE GENOMIC DNA]</scope>
    <source>
        <strain evidence="6 7">CBS 962.96</strain>
    </source>
</reference>
<dbReference type="AlphaFoldDB" id="A0A4S8LSP5"/>
<dbReference type="InterPro" id="IPR052035">
    <property type="entry name" value="ZnF_BED_domain_contain"/>
</dbReference>
<sequence length="176" mass="20071">YLNRGDHLSMSNLKKHALNCFGKDAVEAAVQGVKEAASSQRNIYLMFAGLGNKVVSISHRMHTNTERRAAVVRWVTESCRPIWITENHKLRELMLTGRPQAEFSRPKRVTKDIKTAFEHCSGHIRQLLQNYPGQLSFATDCWTSPNHRAFSAWTVHLQHQGNPLVFLLDIIEIPEV</sequence>
<keyword evidence="7" id="KW-1185">Reference proteome</keyword>
<evidence type="ECO:0000256" key="3">
    <source>
        <dbReference type="ARBA" id="ARBA00022771"/>
    </source>
</evidence>
<feature type="non-terminal residue" evidence="6">
    <location>
        <position position="176"/>
    </location>
</feature>
<evidence type="ECO:0000313" key="7">
    <source>
        <dbReference type="Proteomes" id="UP000297245"/>
    </source>
</evidence>
<keyword evidence="3" id="KW-0863">Zinc-finger</keyword>
<protein>
    <submittedName>
        <fullName evidence="6">Uncharacterized protein</fullName>
    </submittedName>
</protein>
<keyword evidence="2" id="KW-0479">Metal-binding</keyword>
<name>A0A4S8LSP5_DENBC</name>
<evidence type="ECO:0000256" key="1">
    <source>
        <dbReference type="ARBA" id="ARBA00004123"/>
    </source>
</evidence>
<dbReference type="OrthoDB" id="2687121at2759"/>
<dbReference type="Proteomes" id="UP000297245">
    <property type="component" value="Unassembled WGS sequence"/>
</dbReference>
<dbReference type="EMBL" id="ML179276">
    <property type="protein sequence ID" value="THU92517.1"/>
    <property type="molecule type" value="Genomic_DNA"/>
</dbReference>
<evidence type="ECO:0000256" key="2">
    <source>
        <dbReference type="ARBA" id="ARBA00022723"/>
    </source>
</evidence>
<gene>
    <name evidence="6" type="ORF">K435DRAFT_582132</name>
</gene>